<name>A0A1M4XDS5_9FLAO</name>
<evidence type="ECO:0000313" key="17">
    <source>
        <dbReference type="EMBL" id="SHE91608.1"/>
    </source>
</evidence>
<comment type="subcellular location">
    <subcellularLocation>
        <location evidence="1">Cell outer membrane</location>
        <topology evidence="1">Multi-pass membrane protein</topology>
    </subcellularLocation>
</comment>
<evidence type="ECO:0000256" key="6">
    <source>
        <dbReference type="ARBA" id="ARBA00022692"/>
    </source>
</evidence>
<evidence type="ECO:0000256" key="2">
    <source>
        <dbReference type="ARBA" id="ARBA00009450"/>
    </source>
</evidence>
<dbReference type="PROSITE" id="PS51257">
    <property type="entry name" value="PROKAR_LIPOPROTEIN"/>
    <property type="match status" value="1"/>
</dbReference>
<protein>
    <submittedName>
        <fullName evidence="17">Protein involved in gliding motility EpsA</fullName>
    </submittedName>
</protein>
<feature type="domain" description="SLBB" evidence="16">
    <location>
        <begin position="149"/>
        <end position="227"/>
    </location>
</feature>
<dbReference type="GO" id="GO:0006811">
    <property type="term" value="P:monoatomic ion transport"/>
    <property type="evidence" value="ECO:0007669"/>
    <property type="project" value="UniProtKB-KW"/>
</dbReference>
<dbReference type="GO" id="GO:0015159">
    <property type="term" value="F:polysaccharide transmembrane transporter activity"/>
    <property type="evidence" value="ECO:0007669"/>
    <property type="project" value="InterPro"/>
</dbReference>
<dbReference type="InterPro" id="IPR003715">
    <property type="entry name" value="Poly_export_N"/>
</dbReference>
<dbReference type="Gene3D" id="3.30.1950.10">
    <property type="entry name" value="wza like domain"/>
    <property type="match status" value="1"/>
</dbReference>
<evidence type="ECO:0000256" key="5">
    <source>
        <dbReference type="ARBA" id="ARBA00022597"/>
    </source>
</evidence>
<evidence type="ECO:0000256" key="14">
    <source>
        <dbReference type="ARBA" id="ARBA00023288"/>
    </source>
</evidence>
<dbReference type="EMBL" id="FQVQ01000002">
    <property type="protein sequence ID" value="SHE91608.1"/>
    <property type="molecule type" value="Genomic_DNA"/>
</dbReference>
<gene>
    <name evidence="17" type="ORF">SAMN05444377_10215</name>
</gene>
<dbReference type="RefSeq" id="WP_073361241.1">
    <property type="nucleotide sequence ID" value="NZ_FQVQ01000002.1"/>
</dbReference>
<dbReference type="GO" id="GO:0015288">
    <property type="term" value="F:porin activity"/>
    <property type="evidence" value="ECO:0007669"/>
    <property type="project" value="UniProtKB-KW"/>
</dbReference>
<evidence type="ECO:0000313" key="18">
    <source>
        <dbReference type="Proteomes" id="UP000184147"/>
    </source>
</evidence>
<dbReference type="OrthoDB" id="1445882at2"/>
<keyword evidence="4" id="KW-1134">Transmembrane beta strand</keyword>
<keyword evidence="8" id="KW-0625">Polysaccharide transport</keyword>
<keyword evidence="14" id="KW-0449">Lipoprotein</keyword>
<dbReference type="InterPro" id="IPR054765">
    <property type="entry name" value="SLBB_dom"/>
</dbReference>
<evidence type="ECO:0000256" key="12">
    <source>
        <dbReference type="ARBA" id="ARBA00023139"/>
    </source>
</evidence>
<keyword evidence="11" id="KW-0472">Membrane</keyword>
<evidence type="ECO:0000256" key="7">
    <source>
        <dbReference type="ARBA" id="ARBA00022729"/>
    </source>
</evidence>
<dbReference type="Pfam" id="PF22461">
    <property type="entry name" value="SLBB_2"/>
    <property type="match status" value="1"/>
</dbReference>
<dbReference type="InterPro" id="IPR049712">
    <property type="entry name" value="Poly_export"/>
</dbReference>
<keyword evidence="12" id="KW-0564">Palmitate</keyword>
<reference evidence="17 18" key="1">
    <citation type="submission" date="2016-11" db="EMBL/GenBank/DDBJ databases">
        <authorList>
            <person name="Jaros S."/>
            <person name="Januszkiewicz K."/>
            <person name="Wedrychowicz H."/>
        </authorList>
    </citation>
    <scope>NUCLEOTIDE SEQUENCE [LARGE SCALE GENOMIC DNA]</scope>
    <source>
        <strain evidence="17 18">DSM 25660</strain>
    </source>
</reference>
<keyword evidence="5" id="KW-0762">Sugar transport</keyword>
<evidence type="ECO:0000256" key="8">
    <source>
        <dbReference type="ARBA" id="ARBA00023047"/>
    </source>
</evidence>
<evidence type="ECO:0000259" key="16">
    <source>
        <dbReference type="Pfam" id="PF22461"/>
    </source>
</evidence>
<keyword evidence="3" id="KW-0813">Transport</keyword>
<keyword evidence="7" id="KW-0732">Signal</keyword>
<keyword evidence="13" id="KW-0998">Cell outer membrane</keyword>
<keyword evidence="10" id="KW-0626">Porin</keyword>
<keyword evidence="18" id="KW-1185">Reference proteome</keyword>
<dbReference type="GO" id="GO:0009279">
    <property type="term" value="C:cell outer membrane"/>
    <property type="evidence" value="ECO:0007669"/>
    <property type="project" value="UniProtKB-SubCell"/>
</dbReference>
<evidence type="ECO:0000256" key="9">
    <source>
        <dbReference type="ARBA" id="ARBA00023065"/>
    </source>
</evidence>
<feature type="domain" description="Polysaccharide export protein N-terminal" evidence="15">
    <location>
        <begin position="44"/>
        <end position="142"/>
    </location>
</feature>
<dbReference type="GO" id="GO:0046930">
    <property type="term" value="C:pore complex"/>
    <property type="evidence" value="ECO:0007669"/>
    <property type="project" value="UniProtKB-KW"/>
</dbReference>
<accession>A0A1M4XDS5</accession>
<keyword evidence="9" id="KW-0406">Ion transport</keyword>
<dbReference type="Gene3D" id="3.10.560.10">
    <property type="entry name" value="Outer membrane lipoprotein wza domain like"/>
    <property type="match status" value="2"/>
</dbReference>
<evidence type="ECO:0000256" key="10">
    <source>
        <dbReference type="ARBA" id="ARBA00023114"/>
    </source>
</evidence>
<dbReference type="Proteomes" id="UP000184147">
    <property type="component" value="Unassembled WGS sequence"/>
</dbReference>
<evidence type="ECO:0000256" key="4">
    <source>
        <dbReference type="ARBA" id="ARBA00022452"/>
    </source>
</evidence>
<dbReference type="STRING" id="1124188.SAMN05444377_10215"/>
<evidence type="ECO:0000256" key="11">
    <source>
        <dbReference type="ARBA" id="ARBA00023136"/>
    </source>
</evidence>
<evidence type="ECO:0000256" key="13">
    <source>
        <dbReference type="ARBA" id="ARBA00023237"/>
    </source>
</evidence>
<evidence type="ECO:0000256" key="3">
    <source>
        <dbReference type="ARBA" id="ARBA00022448"/>
    </source>
</evidence>
<proteinExistence type="inferred from homology"/>
<comment type="similarity">
    <text evidence="2">Belongs to the BexD/CtrA/VexA family.</text>
</comment>
<dbReference type="PANTHER" id="PTHR33619:SF3">
    <property type="entry name" value="POLYSACCHARIDE EXPORT PROTEIN GFCE-RELATED"/>
    <property type="match status" value="1"/>
</dbReference>
<dbReference type="AlphaFoldDB" id="A0A1M4XDS5"/>
<dbReference type="Pfam" id="PF02563">
    <property type="entry name" value="Poly_export"/>
    <property type="match status" value="1"/>
</dbReference>
<organism evidence="17 18">
    <name type="scientific">Flavobacterium fontis</name>
    <dbReference type="NCBI Taxonomy" id="1124188"/>
    <lineage>
        <taxon>Bacteria</taxon>
        <taxon>Pseudomonadati</taxon>
        <taxon>Bacteroidota</taxon>
        <taxon>Flavobacteriia</taxon>
        <taxon>Flavobacteriales</taxon>
        <taxon>Flavobacteriaceae</taxon>
        <taxon>Flavobacterium</taxon>
    </lineage>
</organism>
<evidence type="ECO:0000256" key="1">
    <source>
        <dbReference type="ARBA" id="ARBA00004571"/>
    </source>
</evidence>
<keyword evidence="6" id="KW-0812">Transmembrane</keyword>
<evidence type="ECO:0000259" key="15">
    <source>
        <dbReference type="Pfam" id="PF02563"/>
    </source>
</evidence>
<dbReference type="PANTHER" id="PTHR33619">
    <property type="entry name" value="POLYSACCHARIDE EXPORT PROTEIN GFCE-RELATED"/>
    <property type="match status" value="1"/>
</dbReference>
<sequence length="264" mass="29354">MKTKILSFSIVLLFLVTACVPTQDLIYLQDKKNTPSSTGSSVVASNKPYRLQVNDVVSVQIKALVDERLLEIFNTAPQNQAIQTVETLYFNGYTVDDHGNIRIPILGEVNVLGYTVEEARAKIETQLLADYFKKEAQLFVNVKLAGFRYTVNGEVNNPGSKVLYQDRVNVLEALANSGDITMTGDRKEVKVIRQFPHGLETFSIDLTDAAAVHSPAFYLQPNDYIYVKPLKQKSWGFGGTGRDTLTVMITAASMLLTLTLLLRN</sequence>